<keyword evidence="1" id="KW-0732">Signal</keyword>
<evidence type="ECO:0000313" key="3">
    <source>
        <dbReference type="Proteomes" id="UP000027178"/>
    </source>
</evidence>
<protein>
    <submittedName>
        <fullName evidence="2">Uncharacterized protein</fullName>
    </submittedName>
</protein>
<dbReference type="PATRIC" id="fig|1348663.4.peg.32"/>
<dbReference type="EMBL" id="JNBY01000003">
    <property type="protein sequence ID" value="KDN88196.1"/>
    <property type="molecule type" value="Genomic_DNA"/>
</dbReference>
<name>A0A066ZD17_9ACTN</name>
<reference evidence="2 3" key="1">
    <citation type="submission" date="2014-05" db="EMBL/GenBank/DDBJ databases">
        <title>Draft Genome Sequence of Kitasatospora cheerisanensis KCTC 2395.</title>
        <authorList>
            <person name="Nam D.H."/>
        </authorList>
    </citation>
    <scope>NUCLEOTIDE SEQUENCE [LARGE SCALE GENOMIC DNA]</scope>
    <source>
        <strain evidence="2 3">KCTC 2395</strain>
    </source>
</reference>
<dbReference type="HOGENOM" id="CLU_2287746_0_0_11"/>
<sequence>MGTKLLAKGAALAVLAGALLAGAVAVQEDHYPGGGVRQAKDDFSPGAGGVVQAGEEAWPGKGGVAAKEDYYPSTGGVVQAGNDYWPHSVSAGLAKSRCAAS</sequence>
<evidence type="ECO:0000256" key="1">
    <source>
        <dbReference type="SAM" id="SignalP"/>
    </source>
</evidence>
<comment type="caution">
    <text evidence="2">The sequence shown here is derived from an EMBL/GenBank/DDBJ whole genome shotgun (WGS) entry which is preliminary data.</text>
</comment>
<proteinExistence type="predicted"/>
<feature type="chain" id="PRO_5039275543" evidence="1">
    <location>
        <begin position="24"/>
        <end position="101"/>
    </location>
</feature>
<dbReference type="AlphaFoldDB" id="A0A066ZD17"/>
<gene>
    <name evidence="2" type="ORF">KCH_00460</name>
</gene>
<organism evidence="2 3">
    <name type="scientific">Kitasatospora cheerisanensis KCTC 2395</name>
    <dbReference type="NCBI Taxonomy" id="1348663"/>
    <lineage>
        <taxon>Bacteria</taxon>
        <taxon>Bacillati</taxon>
        <taxon>Actinomycetota</taxon>
        <taxon>Actinomycetes</taxon>
        <taxon>Kitasatosporales</taxon>
        <taxon>Streptomycetaceae</taxon>
        <taxon>Kitasatospora</taxon>
    </lineage>
</organism>
<dbReference type="Proteomes" id="UP000027178">
    <property type="component" value="Unassembled WGS sequence"/>
</dbReference>
<evidence type="ECO:0000313" key="2">
    <source>
        <dbReference type="EMBL" id="KDN88196.1"/>
    </source>
</evidence>
<feature type="signal peptide" evidence="1">
    <location>
        <begin position="1"/>
        <end position="23"/>
    </location>
</feature>
<accession>A0A066ZD17</accession>
<keyword evidence="3" id="KW-1185">Reference proteome</keyword>